<dbReference type="PANTHER" id="PTHR23088:SF27">
    <property type="entry name" value="DEAMINATED GLUTATHIONE AMIDASE"/>
    <property type="match status" value="1"/>
</dbReference>
<dbReference type="PANTHER" id="PTHR23088">
    <property type="entry name" value="NITRILASE-RELATED"/>
    <property type="match status" value="1"/>
</dbReference>
<dbReference type="EMBL" id="UINC01000854">
    <property type="protein sequence ID" value="SUZ62190.1"/>
    <property type="molecule type" value="Genomic_DNA"/>
</dbReference>
<dbReference type="GO" id="GO:0016811">
    <property type="term" value="F:hydrolase activity, acting on carbon-nitrogen (but not peptide) bonds, in linear amides"/>
    <property type="evidence" value="ECO:0007669"/>
    <property type="project" value="InterPro"/>
</dbReference>
<keyword evidence="1" id="KW-0378">Hydrolase</keyword>
<feature type="domain" description="CN hydrolase" evidence="2">
    <location>
        <begin position="5"/>
        <end position="253"/>
    </location>
</feature>
<accession>A0A381P5Q6</accession>
<gene>
    <name evidence="3" type="ORF">METZ01_LOCUS15044</name>
</gene>
<dbReference type="CDD" id="cd07572">
    <property type="entry name" value="nit"/>
    <property type="match status" value="1"/>
</dbReference>
<reference evidence="3" key="1">
    <citation type="submission" date="2018-05" db="EMBL/GenBank/DDBJ databases">
        <authorList>
            <person name="Lanie J.A."/>
            <person name="Ng W.-L."/>
            <person name="Kazmierczak K.M."/>
            <person name="Andrzejewski T.M."/>
            <person name="Davidsen T.M."/>
            <person name="Wayne K.J."/>
            <person name="Tettelin H."/>
            <person name="Glass J.I."/>
            <person name="Rusch D."/>
            <person name="Podicherti R."/>
            <person name="Tsui H.-C.T."/>
            <person name="Winkler M.E."/>
        </authorList>
    </citation>
    <scope>NUCLEOTIDE SEQUENCE</scope>
</reference>
<evidence type="ECO:0000313" key="3">
    <source>
        <dbReference type="EMBL" id="SUZ62190.1"/>
    </source>
</evidence>
<dbReference type="InterPro" id="IPR001110">
    <property type="entry name" value="UPF0012_CS"/>
</dbReference>
<dbReference type="Gene3D" id="3.60.110.10">
    <property type="entry name" value="Carbon-nitrogen hydrolase"/>
    <property type="match status" value="1"/>
</dbReference>
<proteinExistence type="predicted"/>
<sequence length="273" mass="29692">MSQTTAIAIVQMCATADVKANLKTTRELSDAAANAGARVVFLPEAFAYIGSDRDRQPWLENLPAGGPILETCREIAQAHQVDVVAGGFPERAGDNRSYNTCIHIDPNGALAARYRKIHLFDVDLADGTRLLESKATVPGVEAVTTRMPFGTLGLSVCYDVRFPALYQDLVDAGSIALTIPSAFTKTTGQDHWHVLLRARAIECQAYVIAPAQHGAHGHRNRQSFGHALVVDPWGRIVAECDDGDGFAIASIDPAEVERVRRELPSLANRRTWH</sequence>
<dbReference type="InterPro" id="IPR045254">
    <property type="entry name" value="Nit1/2_C-N_Hydrolase"/>
</dbReference>
<dbReference type="InterPro" id="IPR036526">
    <property type="entry name" value="C-N_Hydrolase_sf"/>
</dbReference>
<protein>
    <recommendedName>
        <fullName evidence="2">CN hydrolase domain-containing protein</fullName>
    </recommendedName>
</protein>
<dbReference type="InterPro" id="IPR003010">
    <property type="entry name" value="C-N_Hydrolase"/>
</dbReference>
<evidence type="ECO:0000259" key="2">
    <source>
        <dbReference type="PROSITE" id="PS50263"/>
    </source>
</evidence>
<organism evidence="3">
    <name type="scientific">marine metagenome</name>
    <dbReference type="NCBI Taxonomy" id="408172"/>
    <lineage>
        <taxon>unclassified sequences</taxon>
        <taxon>metagenomes</taxon>
        <taxon>ecological metagenomes</taxon>
    </lineage>
</organism>
<dbReference type="Pfam" id="PF00795">
    <property type="entry name" value="CN_hydrolase"/>
    <property type="match status" value="1"/>
</dbReference>
<dbReference type="SUPFAM" id="SSF56317">
    <property type="entry name" value="Carbon-nitrogen hydrolase"/>
    <property type="match status" value="1"/>
</dbReference>
<dbReference type="PROSITE" id="PS50263">
    <property type="entry name" value="CN_HYDROLASE"/>
    <property type="match status" value="1"/>
</dbReference>
<name>A0A381P5Q6_9ZZZZ</name>
<evidence type="ECO:0000256" key="1">
    <source>
        <dbReference type="ARBA" id="ARBA00022801"/>
    </source>
</evidence>
<dbReference type="AlphaFoldDB" id="A0A381P5Q6"/>
<dbReference type="PROSITE" id="PS01227">
    <property type="entry name" value="UPF0012"/>
    <property type="match status" value="1"/>
</dbReference>